<evidence type="ECO:0000256" key="1">
    <source>
        <dbReference type="SAM" id="SignalP"/>
    </source>
</evidence>
<dbReference type="PANTHER" id="PTHR43649">
    <property type="entry name" value="ARABINOSE-BINDING PROTEIN-RELATED"/>
    <property type="match status" value="1"/>
</dbReference>
<dbReference type="InterPro" id="IPR050490">
    <property type="entry name" value="Bact_solute-bd_prot1"/>
</dbReference>
<name>A0ABP7HN01_9ACTN</name>
<evidence type="ECO:0000313" key="3">
    <source>
        <dbReference type="Proteomes" id="UP001500888"/>
    </source>
</evidence>
<comment type="caution">
    <text evidence="2">The sequence shown here is derived from an EMBL/GenBank/DDBJ whole genome shotgun (WGS) entry which is preliminary data.</text>
</comment>
<feature type="signal peptide" evidence="1">
    <location>
        <begin position="1"/>
        <end position="20"/>
    </location>
</feature>
<dbReference type="Proteomes" id="UP001500888">
    <property type="component" value="Unassembled WGS sequence"/>
</dbReference>
<feature type="chain" id="PRO_5045631255" evidence="1">
    <location>
        <begin position="21"/>
        <end position="456"/>
    </location>
</feature>
<gene>
    <name evidence="2" type="ORF">GCM10022226_14530</name>
</gene>
<keyword evidence="3" id="KW-1185">Reference proteome</keyword>
<accession>A0ABP7HN01</accession>
<dbReference type="RefSeq" id="WP_344935846.1">
    <property type="nucleotide sequence ID" value="NZ_BAAAZR010000002.1"/>
</dbReference>
<dbReference type="InterPro" id="IPR006059">
    <property type="entry name" value="SBP"/>
</dbReference>
<dbReference type="PANTHER" id="PTHR43649:SF14">
    <property type="entry name" value="BLR3389 PROTEIN"/>
    <property type="match status" value="1"/>
</dbReference>
<proteinExistence type="predicted"/>
<evidence type="ECO:0000313" key="2">
    <source>
        <dbReference type="EMBL" id="GAA3796316.1"/>
    </source>
</evidence>
<keyword evidence="1" id="KW-0732">Signal</keyword>
<dbReference type="EMBL" id="BAAAZR010000002">
    <property type="protein sequence ID" value="GAA3796316.1"/>
    <property type="molecule type" value="Genomic_DNA"/>
</dbReference>
<dbReference type="SUPFAM" id="SSF53850">
    <property type="entry name" value="Periplasmic binding protein-like II"/>
    <property type="match status" value="1"/>
</dbReference>
<sequence length="456" mass="49060">MRRAMVASMLAVAVAATAGACGGDTAEKSVGGAKEIEVLYKMEPTWPYMDKVLKQAKAEYEAAHKGVTIKLTPVQGNNEVYYTKLALLNRSADSAPDVYLHDTFQVNADVAAGKLAPLDDYLSSWADWSTQYADSVKQAAKGPDGKIYGVPISTDTRGLWYNKDVFAKAGISVPWEPKTWADVLTAARAIKEKAPGVIPFSMYSTKPHGEAATMQGFEMLLYGTPGGTLYDDTQKKWVASSKGITDSLGFINTIYRENLGPKQSDAFNPKLGEKIGHDWFPSGKLGIDLDGAWLSSAWKPTGTKPWPEWTTKMGWTPMPTQNGEAPGAVSMSGGWVMAMSSYAKDKKEGFDFISVVTNKKNTLTYSVGSGDLAPRKDVAADPSYSADNPAVKFWTDLASVTHYRPAYEVYPKVSAEVQKVMEAMTTGSKSPDAAAKEYADALAGVVGGPDKVTSGS</sequence>
<reference evidence="3" key="1">
    <citation type="journal article" date="2019" name="Int. J. Syst. Evol. Microbiol.">
        <title>The Global Catalogue of Microorganisms (GCM) 10K type strain sequencing project: providing services to taxonomists for standard genome sequencing and annotation.</title>
        <authorList>
            <consortium name="The Broad Institute Genomics Platform"/>
            <consortium name="The Broad Institute Genome Sequencing Center for Infectious Disease"/>
            <person name="Wu L."/>
            <person name="Ma J."/>
        </authorList>
    </citation>
    <scope>NUCLEOTIDE SEQUENCE [LARGE SCALE GENOMIC DNA]</scope>
    <source>
        <strain evidence="3">JCM 16908</strain>
    </source>
</reference>
<protein>
    <submittedName>
        <fullName evidence="2">Extracellular solute-binding protein</fullName>
    </submittedName>
</protein>
<dbReference type="Gene3D" id="3.40.190.10">
    <property type="entry name" value="Periplasmic binding protein-like II"/>
    <property type="match status" value="2"/>
</dbReference>
<dbReference type="Pfam" id="PF01547">
    <property type="entry name" value="SBP_bac_1"/>
    <property type="match status" value="1"/>
</dbReference>
<dbReference type="PROSITE" id="PS51257">
    <property type="entry name" value="PROKAR_LIPOPROTEIN"/>
    <property type="match status" value="1"/>
</dbReference>
<organism evidence="2 3">
    <name type="scientific">Sphaerisporangium flaviroseum</name>
    <dbReference type="NCBI Taxonomy" id="509199"/>
    <lineage>
        <taxon>Bacteria</taxon>
        <taxon>Bacillati</taxon>
        <taxon>Actinomycetota</taxon>
        <taxon>Actinomycetes</taxon>
        <taxon>Streptosporangiales</taxon>
        <taxon>Streptosporangiaceae</taxon>
        <taxon>Sphaerisporangium</taxon>
    </lineage>
</organism>